<reference evidence="8 9" key="1">
    <citation type="journal article" date="2020" name="IScience">
        <title>Genome Sequencing of the Endangered Kingdonia uniflora (Circaeasteraceae, Ranunculales) Reveals Potential Mechanisms of Evolutionary Specialization.</title>
        <authorList>
            <person name="Sun Y."/>
            <person name="Deng T."/>
            <person name="Zhang A."/>
            <person name="Moore M.J."/>
            <person name="Landis J.B."/>
            <person name="Lin N."/>
            <person name="Zhang H."/>
            <person name="Zhang X."/>
            <person name="Huang J."/>
            <person name="Zhang X."/>
            <person name="Sun H."/>
            <person name="Wang H."/>
        </authorList>
    </citation>
    <scope>NUCLEOTIDE SEQUENCE [LARGE SCALE GENOMIC DNA]</scope>
    <source>
        <strain evidence="8">TB1705</strain>
        <tissue evidence="8">Leaf</tissue>
    </source>
</reference>
<dbReference type="SUPFAM" id="SSF54277">
    <property type="entry name" value="CAD &amp; PB1 domains"/>
    <property type="match status" value="1"/>
</dbReference>
<keyword evidence="1" id="KW-0805">Transcription regulation</keyword>
<dbReference type="GO" id="GO:0003700">
    <property type="term" value="F:DNA-binding transcription factor activity"/>
    <property type="evidence" value="ECO:0007669"/>
    <property type="project" value="InterPro"/>
</dbReference>
<dbReference type="Pfam" id="PF02042">
    <property type="entry name" value="RWP-RK"/>
    <property type="match status" value="1"/>
</dbReference>
<protein>
    <submittedName>
        <fullName evidence="8">Uncharacterized protein</fullName>
    </submittedName>
</protein>
<dbReference type="FunFam" id="3.10.20.90:FF:000186">
    <property type="entry name" value="RWP-RK domain-containing protein"/>
    <property type="match status" value="1"/>
</dbReference>
<dbReference type="PROSITE" id="PS51745">
    <property type="entry name" value="PB1"/>
    <property type="match status" value="1"/>
</dbReference>
<feature type="compositionally biased region" description="Basic and acidic residues" evidence="5">
    <location>
        <begin position="767"/>
        <end position="787"/>
    </location>
</feature>
<organism evidence="8 9">
    <name type="scientific">Kingdonia uniflora</name>
    <dbReference type="NCBI Taxonomy" id="39325"/>
    <lineage>
        <taxon>Eukaryota</taxon>
        <taxon>Viridiplantae</taxon>
        <taxon>Streptophyta</taxon>
        <taxon>Embryophyta</taxon>
        <taxon>Tracheophyta</taxon>
        <taxon>Spermatophyta</taxon>
        <taxon>Magnoliopsida</taxon>
        <taxon>Ranunculales</taxon>
        <taxon>Circaeasteraceae</taxon>
        <taxon>Kingdonia</taxon>
    </lineage>
</organism>
<dbReference type="PANTHER" id="PTHR32002:SF44">
    <property type="entry name" value="PROTEIN NLP4"/>
    <property type="match status" value="1"/>
</dbReference>
<dbReference type="PANTHER" id="PTHR32002">
    <property type="entry name" value="PROTEIN NLP8"/>
    <property type="match status" value="1"/>
</dbReference>
<evidence type="ECO:0000259" key="7">
    <source>
        <dbReference type="PROSITE" id="PS51745"/>
    </source>
</evidence>
<feature type="region of interest" description="Disordered" evidence="5">
    <location>
        <begin position="82"/>
        <end position="113"/>
    </location>
</feature>
<dbReference type="AlphaFoldDB" id="A0A7J7M0T0"/>
<dbReference type="PROSITE" id="PS51519">
    <property type="entry name" value="RWP_RK"/>
    <property type="match status" value="1"/>
</dbReference>
<dbReference type="InterPro" id="IPR000270">
    <property type="entry name" value="PB1_dom"/>
</dbReference>
<sequence length="923" mass="103409">MSLNVLGSAQWSFEGKSIMDDGVFPPNTLLDNLSDDTNDFDLMDELLFDGCWLETTNRSNFLQPSPSFFNSAYYFPASETNNGCPNQNEPEASCKDGTEKSVISEDPSNIEPPAESSLYLAEEKSELSTKKWWIGPISRPSHFSSVKERLVMALGYLNDSIKSGDSLIQIWVPVKRGEESVLTTNDQPFSFDPNSQQLANYRSISMNYQFAADEDSHESAGLPGRVFLGKVPEWTPDVRFFGPDEYPRINDATRYNMQGTIAVPIFEHGSRSCLGVVEVVMTTQKINYRSELENVCKALEAVDLRTSEVPSTPHVRGCNEYFQALPEIVEVLRAVCETHHLPLAQTWVSCIKQGREGCRHSDENYAYFVSTVDSACYITDPRILGFHEACSEHHLFRGQGIVGRAFTTNQPCFSTDITAFSKKDYPLSHYARVFGLHAAVAIRLRSIYSGSDDYVLEFFLPMDCQELEEQKTMLNSLSIIIQQVCQSLRVITDMELEEETTFPVKENSPIAEELQKIASPQEESQKISHKLKGKTVQKEEATKRFMKTKKWDAILEQGGIFSNFPQNSQDSGPKHSVECSGDSPLGDRTSSVAKTAERRRMKTEKTISLQILRQYFAGSLKDAAKNIGVCPTTLKRICRQHGITRWPSRKIKKVGHSLRKLQVIIDSVQGAPEGAFQIGSFYANFPELNSPNLSGNTQFSKSKPGDNLKADNLKLLNTQPESVKSPSSSYSHSSSSSLCCSSGKQHHLNPCSAHPDDASMAENPGGELKRARSDAGLHFSSQEEQKPLARSQSHKFLSENPILETLPPLPKINSATRTLSRDKRALRIKVSYGEEKVRFSMKPHWVFKDLQQEIAKRFRIEDMSRIDLKYLDDDSEWVLLTCDADLEECVDIYKSSQNYTIKLSVHQAAHLSLGSSWGSSGIS</sequence>
<keyword evidence="3" id="KW-0804">Transcription</keyword>
<dbReference type="CDD" id="cd06407">
    <property type="entry name" value="PB1_NLP"/>
    <property type="match status" value="1"/>
</dbReference>
<dbReference type="Pfam" id="PF00564">
    <property type="entry name" value="PB1"/>
    <property type="match status" value="1"/>
</dbReference>
<dbReference type="InterPro" id="IPR034891">
    <property type="entry name" value="PB1_NLP"/>
</dbReference>
<keyword evidence="9" id="KW-1185">Reference proteome</keyword>
<evidence type="ECO:0000313" key="8">
    <source>
        <dbReference type="EMBL" id="KAF6148410.1"/>
    </source>
</evidence>
<dbReference type="Pfam" id="PF22922">
    <property type="entry name" value="GAF_NLP"/>
    <property type="match status" value="1"/>
</dbReference>
<evidence type="ECO:0000256" key="4">
    <source>
        <dbReference type="ARBA" id="ARBA00023242"/>
    </source>
</evidence>
<accession>A0A7J7M0T0</accession>
<feature type="domain" description="PB1" evidence="7">
    <location>
        <begin position="825"/>
        <end position="908"/>
    </location>
</feature>
<gene>
    <name evidence="8" type="ORF">GIB67_036625</name>
</gene>
<feature type="region of interest" description="Disordered" evidence="5">
    <location>
        <begin position="744"/>
        <end position="793"/>
    </location>
</feature>
<evidence type="ECO:0000256" key="3">
    <source>
        <dbReference type="ARBA" id="ARBA00023163"/>
    </source>
</evidence>
<dbReference type="GO" id="GO:0003677">
    <property type="term" value="F:DNA binding"/>
    <property type="evidence" value="ECO:0007669"/>
    <property type="project" value="UniProtKB-KW"/>
</dbReference>
<keyword evidence="2" id="KW-0238">DNA-binding</keyword>
<evidence type="ECO:0000259" key="6">
    <source>
        <dbReference type="PROSITE" id="PS51519"/>
    </source>
</evidence>
<name>A0A7J7M0T0_9MAGN</name>
<evidence type="ECO:0000256" key="5">
    <source>
        <dbReference type="SAM" id="MobiDB-lite"/>
    </source>
</evidence>
<evidence type="ECO:0000313" key="9">
    <source>
        <dbReference type="Proteomes" id="UP000541444"/>
    </source>
</evidence>
<feature type="region of interest" description="Disordered" evidence="5">
    <location>
        <begin position="717"/>
        <end position="736"/>
    </location>
</feature>
<keyword evidence="4" id="KW-0539">Nucleus</keyword>
<evidence type="ECO:0000256" key="1">
    <source>
        <dbReference type="ARBA" id="ARBA00023015"/>
    </source>
</evidence>
<dbReference type="InterPro" id="IPR045012">
    <property type="entry name" value="NLP"/>
</dbReference>
<dbReference type="EMBL" id="JACGCM010001846">
    <property type="protein sequence ID" value="KAF6148410.1"/>
    <property type="molecule type" value="Genomic_DNA"/>
</dbReference>
<comment type="caution">
    <text evidence="8">The sequence shown here is derived from an EMBL/GenBank/DDBJ whole genome shotgun (WGS) entry which is preliminary data.</text>
</comment>
<feature type="domain" description="RWP-RK" evidence="6">
    <location>
        <begin position="593"/>
        <end position="674"/>
    </location>
</feature>
<feature type="region of interest" description="Disordered" evidence="5">
    <location>
        <begin position="562"/>
        <end position="599"/>
    </location>
</feature>
<feature type="compositionally biased region" description="Basic and acidic residues" evidence="5">
    <location>
        <begin position="92"/>
        <end position="103"/>
    </location>
</feature>
<dbReference type="InterPro" id="IPR003035">
    <property type="entry name" value="RWP-RK_dom"/>
</dbReference>
<evidence type="ECO:0000256" key="2">
    <source>
        <dbReference type="ARBA" id="ARBA00023125"/>
    </source>
</evidence>
<dbReference type="InterPro" id="IPR053793">
    <property type="entry name" value="PB1-like"/>
</dbReference>
<dbReference type="Gene3D" id="3.10.20.90">
    <property type="entry name" value="Phosphatidylinositol 3-kinase Catalytic Subunit, Chain A, domain 1"/>
    <property type="match status" value="1"/>
</dbReference>
<dbReference type="InterPro" id="IPR055081">
    <property type="entry name" value="NLP1-9_GAF"/>
</dbReference>
<dbReference type="OrthoDB" id="6270329at2759"/>
<dbReference type="Proteomes" id="UP000541444">
    <property type="component" value="Unassembled WGS sequence"/>
</dbReference>
<dbReference type="SMART" id="SM00666">
    <property type="entry name" value="PB1"/>
    <property type="match status" value="1"/>
</dbReference>
<proteinExistence type="predicted"/>